<evidence type="ECO:0000256" key="2">
    <source>
        <dbReference type="SAM" id="MobiDB-lite"/>
    </source>
</evidence>
<keyword evidence="1" id="KW-0175">Coiled coil</keyword>
<feature type="region of interest" description="Disordered" evidence="2">
    <location>
        <begin position="1"/>
        <end position="20"/>
    </location>
</feature>
<feature type="region of interest" description="Disordered" evidence="2">
    <location>
        <begin position="1304"/>
        <end position="1347"/>
    </location>
</feature>
<feature type="coiled-coil region" evidence="1">
    <location>
        <begin position="717"/>
        <end position="1289"/>
    </location>
</feature>
<feature type="coiled-coil region" evidence="1">
    <location>
        <begin position="33"/>
        <end position="223"/>
    </location>
</feature>
<gene>
    <name evidence="3" type="ORF">EGYM00392_LOCUS53819</name>
</gene>
<evidence type="ECO:0000256" key="1">
    <source>
        <dbReference type="SAM" id="Coils"/>
    </source>
</evidence>
<proteinExistence type="predicted"/>
<organism evidence="3">
    <name type="scientific">Eutreptiella gymnastica</name>
    <dbReference type="NCBI Taxonomy" id="73025"/>
    <lineage>
        <taxon>Eukaryota</taxon>
        <taxon>Discoba</taxon>
        <taxon>Euglenozoa</taxon>
        <taxon>Euglenida</taxon>
        <taxon>Spirocuta</taxon>
        <taxon>Euglenophyceae</taxon>
        <taxon>Eutreptiales</taxon>
        <taxon>Eutreptiaceae</taxon>
        <taxon>Eutreptiella</taxon>
    </lineage>
</organism>
<feature type="coiled-coil region" evidence="1">
    <location>
        <begin position="252"/>
        <end position="440"/>
    </location>
</feature>
<protein>
    <submittedName>
        <fullName evidence="3">Uncharacterized protein</fullName>
    </submittedName>
</protein>
<feature type="region of interest" description="Disordered" evidence="2">
    <location>
        <begin position="511"/>
        <end position="533"/>
    </location>
</feature>
<evidence type="ECO:0000313" key="3">
    <source>
        <dbReference type="EMBL" id="CAD9042642.1"/>
    </source>
</evidence>
<name>A0A7S1JH43_9EUGL</name>
<feature type="region of interest" description="Disordered" evidence="2">
    <location>
        <begin position="1369"/>
        <end position="1390"/>
    </location>
</feature>
<sequence>MLADDNDVSPSRRKSAGQEKLDNLVIGTHATAMALLRSQLDEAKSQVKEETSIRLKEKQQHEQEVKNLLQANDGLRLQLQKAKVDREKLDMERDLKETVPLEVIEELNRTIRDLKARVRQMELSLQESEEREERVALQNTALLRDKERWLSREKELGEQLDDCEATLSDLRTRMGDAAMELEESREKNMKAEQMVAALTAEVLQQTQELAEQEERSAERLHDLQQMIINGMEGGKLQDKALQLQVDDLTMKLSRKDDDLVRKEVRIEDLTEQIRQLKKDLQDQEEITSQKGMARQEDEVIARQLERANGKLREQAVRLESLEQQLAETQLAKDQVSSNAEMWEHEMERLRKQKREAEVAKRKVEEEKSSELRSLEDRLWESQRKAERLQKNMEAKENDEVQLRNEVANKDREYENSKRKVRELEQEVQDLMLQIELKDSNLQQLQSLRKQELDKLAAMDQPDAAREHQMEDLFQQLCAAQQERTQADTENRKLQEKLTLTQEQMAGLEKALKKQSKESVQVHTPRQSDRDSDQFAIQDIKIEVQSKTEEISNLREQLRLKTRELAVQGPLVAELEADLQSSKEDLTHIREQLRAKTKECIGLHPRIADLENDVQSQNHELEHLRGQIKSRTQECVLLREEVSLLEGRLLDHEKEAAERTRAMEATFKQQQQRMQAELQKDAQDVAKTTQLKLESEVQKLVMELGLQEGLTNQYKADAERLSSSVTAIEKTVTTLEEELREAQIECKEKEIEIKNRNGEVQKLKAKLEEGKEAVQEKNAEIEGLKIEIQQKAADIAQLRTLLAEGEEELQQQVAEQRKRLAETEQELQRVAEQSLQEVTNQVALREKAQRHSQQIEGQLQQHASEMEVRLEQFEQEVRGLNLKLEAKQLEITRLQETKMELKNMASEKEAYDSEQRSVQLKLNHMKTQLGVKIKDCSTLRGQIDKLTQALKGAESERQTLGQELKKERQKLVEHTRALHDLRLERDEKSYKVEELEAQVVRLRKVGDRSGASEMRIKELEEAAAQTRYELKQKSLALHDAQQQGRIAASQEREAAATEIRELQRQLERSRVESGSSKELLTAIEKAEAEKAVLNQKLMVAQSSVSELTDQVRFARARERDGANAEITALRQRLAIAEQNQSASTGLMEKKNQDLERQVSVMKAEMDKLRQQLKLEGQRGKESGSSNANALNLAKQQYELERQKVADLTLKLRKTSDEVALMRGQAKNAGSAQVELQRCKVDLQSYTRALRQAEDALASEKRVRERESKELQVMRREVDRLNRLTTDLETRSHIYERTAAATRTDLARTDRTLSGRGSSSGSVNRDMFRTTNSLPNSPKPPGRTARGQLSVESVREMQDAISHNTIRKMQQWEDADRQRRSHAPGGSPQQQLEEEALIAQRGATVGYSAADRRRKTMVAAQLGARDSNHFNY</sequence>
<accession>A0A7S1JH43</accession>
<dbReference type="EMBL" id="HBGA01147257">
    <property type="protein sequence ID" value="CAD9042642.1"/>
    <property type="molecule type" value="Transcribed_RNA"/>
</dbReference>
<reference evidence="3" key="1">
    <citation type="submission" date="2021-01" db="EMBL/GenBank/DDBJ databases">
        <authorList>
            <person name="Corre E."/>
            <person name="Pelletier E."/>
            <person name="Niang G."/>
            <person name="Scheremetjew M."/>
            <person name="Finn R."/>
            <person name="Kale V."/>
            <person name="Holt S."/>
            <person name="Cochrane G."/>
            <person name="Meng A."/>
            <person name="Brown T."/>
            <person name="Cohen L."/>
        </authorList>
    </citation>
    <scope>NUCLEOTIDE SEQUENCE</scope>
    <source>
        <strain evidence="3">NIES-381</strain>
    </source>
</reference>